<name>A0A1G1WYU5_9BACT</name>
<proteinExistence type="predicted"/>
<evidence type="ECO:0000313" key="2">
    <source>
        <dbReference type="Proteomes" id="UP000179279"/>
    </source>
</evidence>
<dbReference type="EMBL" id="MHDA01000008">
    <property type="protein sequence ID" value="OGY32731.1"/>
    <property type="molecule type" value="Genomic_DNA"/>
</dbReference>
<dbReference type="AlphaFoldDB" id="A0A1G1WYU5"/>
<organism evidence="1 2">
    <name type="scientific">Candidatus Woykebacteria bacterium RIFCSPLOWO2_01_FULL_41_12</name>
    <dbReference type="NCBI Taxonomy" id="1802604"/>
    <lineage>
        <taxon>Bacteria</taxon>
        <taxon>Candidatus Woykeibacteriota</taxon>
    </lineage>
</organism>
<accession>A0A1G1WYU5</accession>
<protein>
    <submittedName>
        <fullName evidence="1">Uncharacterized protein</fullName>
    </submittedName>
</protein>
<gene>
    <name evidence="1" type="ORF">A3A57_00685</name>
</gene>
<comment type="caution">
    <text evidence="1">The sequence shown here is derived from an EMBL/GenBank/DDBJ whole genome shotgun (WGS) entry which is preliminary data.</text>
</comment>
<evidence type="ECO:0000313" key="1">
    <source>
        <dbReference type="EMBL" id="OGY32731.1"/>
    </source>
</evidence>
<sequence length="67" mass="7217">MSERVIHTAFNNATAKMLVEELNKAGIPARVGNESAWTGVGAVEESRTVIVPEEYESEAKEVVGQGE</sequence>
<dbReference type="Proteomes" id="UP000179279">
    <property type="component" value="Unassembled WGS sequence"/>
</dbReference>
<reference evidence="1 2" key="1">
    <citation type="journal article" date="2016" name="Nat. Commun.">
        <title>Thousands of microbial genomes shed light on interconnected biogeochemical processes in an aquifer system.</title>
        <authorList>
            <person name="Anantharaman K."/>
            <person name="Brown C.T."/>
            <person name="Hug L.A."/>
            <person name="Sharon I."/>
            <person name="Castelle C.J."/>
            <person name="Probst A.J."/>
            <person name="Thomas B.C."/>
            <person name="Singh A."/>
            <person name="Wilkins M.J."/>
            <person name="Karaoz U."/>
            <person name="Brodie E.L."/>
            <person name="Williams K.H."/>
            <person name="Hubbard S.S."/>
            <person name="Banfield J.F."/>
        </authorList>
    </citation>
    <scope>NUCLEOTIDE SEQUENCE [LARGE SCALE GENOMIC DNA]</scope>
</reference>